<gene>
    <name evidence="1" type="ORF">BjapCC829_22970</name>
</gene>
<dbReference type="EMBL" id="CP088100">
    <property type="protein sequence ID" value="UFW82855.1"/>
    <property type="molecule type" value="Genomic_DNA"/>
</dbReference>
<keyword evidence="2" id="KW-1185">Reference proteome</keyword>
<dbReference type="RefSeq" id="WP_231141927.1">
    <property type="nucleotide sequence ID" value="NZ_CP088100.1"/>
</dbReference>
<proteinExistence type="predicted"/>
<evidence type="ECO:0000313" key="2">
    <source>
        <dbReference type="Proteomes" id="UP001430990"/>
    </source>
</evidence>
<evidence type="ECO:0000313" key="1">
    <source>
        <dbReference type="EMBL" id="UFW82855.1"/>
    </source>
</evidence>
<accession>A0ABY3QAH1</accession>
<organism evidence="1 2">
    <name type="scientific">Bradyrhizobium barranii</name>
    <dbReference type="NCBI Taxonomy" id="2992140"/>
    <lineage>
        <taxon>Bacteria</taxon>
        <taxon>Pseudomonadati</taxon>
        <taxon>Pseudomonadota</taxon>
        <taxon>Alphaproteobacteria</taxon>
        <taxon>Hyphomicrobiales</taxon>
        <taxon>Nitrobacteraceae</taxon>
        <taxon>Bradyrhizobium</taxon>
    </lineage>
</organism>
<name>A0ABY3QAH1_9BRAD</name>
<protein>
    <submittedName>
        <fullName evidence="1">Uncharacterized protein</fullName>
    </submittedName>
</protein>
<sequence length="86" mass="9782">MTAIVPAVPGWHLCAPNDAGDDLDRHPVIAWHIFETDLPPSPVLAWGTRRPDPYALYYEPGDSYYVRGESWRIVRDHRRVVSLLSA</sequence>
<reference evidence="1" key="1">
    <citation type="submission" date="2021-11" db="EMBL/GenBank/DDBJ databases">
        <title>Australian commercial rhizobial inoculants.</title>
        <authorList>
            <person name="Kohlmeier M.G."/>
            <person name="O'Hara G.W."/>
            <person name="Colombi E."/>
            <person name="Ramsay J.P."/>
            <person name="Terpolilli J."/>
        </authorList>
    </citation>
    <scope>NUCLEOTIDE SEQUENCE</scope>
    <source>
        <strain evidence="1">CC829</strain>
    </source>
</reference>
<dbReference type="Proteomes" id="UP001430990">
    <property type="component" value="Chromosome"/>
</dbReference>